<dbReference type="STRING" id="1392247.A0A3N4L806"/>
<keyword evidence="1" id="KW-0812">Transmembrane</keyword>
<feature type="transmembrane region" description="Helical" evidence="1">
    <location>
        <begin position="176"/>
        <end position="197"/>
    </location>
</feature>
<dbReference type="EMBL" id="ML119105">
    <property type="protein sequence ID" value="RPB17599.1"/>
    <property type="molecule type" value="Genomic_DNA"/>
</dbReference>
<name>A0A3N4L806_9PEZI</name>
<dbReference type="PANTHER" id="PTHR39470:SF1">
    <property type="entry name" value="CHORISMATE SYNTHASE PROTEIN"/>
    <property type="match status" value="1"/>
</dbReference>
<evidence type="ECO:0000313" key="3">
    <source>
        <dbReference type="Proteomes" id="UP000277580"/>
    </source>
</evidence>
<protein>
    <submittedName>
        <fullName evidence="2">Uncharacterized protein</fullName>
    </submittedName>
</protein>
<feature type="transmembrane region" description="Helical" evidence="1">
    <location>
        <begin position="137"/>
        <end position="164"/>
    </location>
</feature>
<organism evidence="2 3">
    <name type="scientific">Morchella conica CCBAS932</name>
    <dbReference type="NCBI Taxonomy" id="1392247"/>
    <lineage>
        <taxon>Eukaryota</taxon>
        <taxon>Fungi</taxon>
        <taxon>Dikarya</taxon>
        <taxon>Ascomycota</taxon>
        <taxon>Pezizomycotina</taxon>
        <taxon>Pezizomycetes</taxon>
        <taxon>Pezizales</taxon>
        <taxon>Morchellaceae</taxon>
        <taxon>Morchella</taxon>
    </lineage>
</organism>
<reference evidence="2 3" key="1">
    <citation type="journal article" date="2018" name="Nat. Ecol. Evol.">
        <title>Pezizomycetes genomes reveal the molecular basis of ectomycorrhizal truffle lifestyle.</title>
        <authorList>
            <person name="Murat C."/>
            <person name="Payen T."/>
            <person name="Noel B."/>
            <person name="Kuo A."/>
            <person name="Morin E."/>
            <person name="Chen J."/>
            <person name="Kohler A."/>
            <person name="Krizsan K."/>
            <person name="Balestrini R."/>
            <person name="Da Silva C."/>
            <person name="Montanini B."/>
            <person name="Hainaut M."/>
            <person name="Levati E."/>
            <person name="Barry K.W."/>
            <person name="Belfiori B."/>
            <person name="Cichocki N."/>
            <person name="Clum A."/>
            <person name="Dockter R.B."/>
            <person name="Fauchery L."/>
            <person name="Guy J."/>
            <person name="Iotti M."/>
            <person name="Le Tacon F."/>
            <person name="Lindquist E.A."/>
            <person name="Lipzen A."/>
            <person name="Malagnac F."/>
            <person name="Mello A."/>
            <person name="Molinier V."/>
            <person name="Miyauchi S."/>
            <person name="Poulain J."/>
            <person name="Riccioni C."/>
            <person name="Rubini A."/>
            <person name="Sitrit Y."/>
            <person name="Splivallo R."/>
            <person name="Traeger S."/>
            <person name="Wang M."/>
            <person name="Zifcakova L."/>
            <person name="Wipf D."/>
            <person name="Zambonelli A."/>
            <person name="Paolocci F."/>
            <person name="Nowrousian M."/>
            <person name="Ottonello S."/>
            <person name="Baldrian P."/>
            <person name="Spatafora J.W."/>
            <person name="Henrissat B."/>
            <person name="Nagy L.G."/>
            <person name="Aury J.M."/>
            <person name="Wincker P."/>
            <person name="Grigoriev I.V."/>
            <person name="Bonfante P."/>
            <person name="Martin F.M."/>
        </authorList>
    </citation>
    <scope>NUCLEOTIDE SEQUENCE [LARGE SCALE GENOMIC DNA]</scope>
    <source>
        <strain evidence="2 3">CCBAS932</strain>
    </source>
</reference>
<dbReference type="Proteomes" id="UP000277580">
    <property type="component" value="Unassembled WGS sequence"/>
</dbReference>
<feature type="transmembrane region" description="Helical" evidence="1">
    <location>
        <begin position="6"/>
        <end position="24"/>
    </location>
</feature>
<evidence type="ECO:0000256" key="1">
    <source>
        <dbReference type="SAM" id="Phobius"/>
    </source>
</evidence>
<dbReference type="AlphaFoldDB" id="A0A3N4L806"/>
<keyword evidence="3" id="KW-1185">Reference proteome</keyword>
<accession>A0A3N4L806</accession>
<keyword evidence="1" id="KW-1133">Transmembrane helix</keyword>
<dbReference type="PANTHER" id="PTHR39470">
    <property type="entry name" value="CHROMOSOME 10, WHOLE GENOME SHOTGUN SEQUENCE"/>
    <property type="match status" value="1"/>
</dbReference>
<dbReference type="OrthoDB" id="4218123at2759"/>
<evidence type="ECO:0000313" key="2">
    <source>
        <dbReference type="EMBL" id="RPB17599.1"/>
    </source>
</evidence>
<dbReference type="InParanoid" id="A0A3N4L806"/>
<gene>
    <name evidence="2" type="ORF">P167DRAFT_498199</name>
</gene>
<proteinExistence type="predicted"/>
<feature type="transmembrane region" description="Helical" evidence="1">
    <location>
        <begin position="217"/>
        <end position="237"/>
    </location>
</feature>
<sequence>MVSWSTIQTLLVLFGPILYTRGKAFYQSTKSRGPPQPLPKASRRLLNVLFVTALIALASTFEYFTPENIFTLTDSRLLQTPTDVLFNRVSHIRELTPSDEILRRRLSSKEGRLLYATYGPGPLSECAWCKVDDPNTFFFYALPIMALPHLLHIAVIGIVTSSFFSRHGVIWRTQATIAGVALFLAEIYMVGISTSAHTLNTIAKTQQETKWTQWSLFLYRGVAMAALDGILGYFVFLSGTGRWTLGLEGVRIEERLETLTKSIEIVASRLHADNLLRQTILRNKTLRERMVDHWTNEENVAREIMEDDEVQQSRINFVTNRSNLDKLEEEAGKKSEGVVDRISAWRGFPAGKAS</sequence>
<keyword evidence="1" id="KW-0472">Membrane</keyword>